<name>A0A1G6B538_EUBOX</name>
<keyword evidence="5" id="KW-1185">Reference proteome</keyword>
<evidence type="ECO:0000313" key="5">
    <source>
        <dbReference type="Proteomes" id="UP000199228"/>
    </source>
</evidence>
<dbReference type="PROSITE" id="PS01037">
    <property type="entry name" value="SBP_BACTERIAL_1"/>
    <property type="match status" value="1"/>
</dbReference>
<gene>
    <name evidence="4" type="ORF">SAMN02910417_01189</name>
</gene>
<dbReference type="RefSeq" id="WP_090173215.1">
    <property type="nucleotide sequence ID" value="NZ_FMXR01000008.1"/>
</dbReference>
<dbReference type="AlphaFoldDB" id="A0A1G6B538"/>
<accession>A0A1G6B538</accession>
<keyword evidence="3" id="KW-0732">Signal</keyword>
<dbReference type="GO" id="GO:0055085">
    <property type="term" value="P:transmembrane transport"/>
    <property type="evidence" value="ECO:0007669"/>
    <property type="project" value="InterPro"/>
</dbReference>
<reference evidence="4 5" key="1">
    <citation type="submission" date="2016-10" db="EMBL/GenBank/DDBJ databases">
        <authorList>
            <person name="de Groot N.N."/>
        </authorList>
    </citation>
    <scope>NUCLEOTIDE SEQUENCE [LARGE SCALE GENOMIC DNA]</scope>
    <source>
        <strain evidence="4 5">DSM 3217</strain>
    </source>
</reference>
<dbReference type="Gene3D" id="3.40.190.10">
    <property type="entry name" value="Periplasmic binding protein-like II"/>
    <property type="match status" value="2"/>
</dbReference>
<evidence type="ECO:0000313" key="4">
    <source>
        <dbReference type="EMBL" id="SDB15796.1"/>
    </source>
</evidence>
<dbReference type="InterPro" id="IPR006059">
    <property type="entry name" value="SBP"/>
</dbReference>
<dbReference type="PANTHER" id="PTHR43649">
    <property type="entry name" value="ARABINOSE-BINDING PROTEIN-RELATED"/>
    <property type="match status" value="1"/>
</dbReference>
<dbReference type="SUPFAM" id="SSF53850">
    <property type="entry name" value="Periplasmic binding protein-like II"/>
    <property type="match status" value="1"/>
</dbReference>
<dbReference type="Proteomes" id="UP000199228">
    <property type="component" value="Unassembled WGS sequence"/>
</dbReference>
<evidence type="ECO:0000256" key="2">
    <source>
        <dbReference type="ARBA" id="ARBA00022448"/>
    </source>
</evidence>
<dbReference type="EMBL" id="FMXR01000008">
    <property type="protein sequence ID" value="SDB15796.1"/>
    <property type="molecule type" value="Genomic_DNA"/>
</dbReference>
<proteinExistence type="inferred from homology"/>
<dbReference type="InterPro" id="IPR050490">
    <property type="entry name" value="Bact_solute-bd_prot1"/>
</dbReference>
<dbReference type="InterPro" id="IPR006061">
    <property type="entry name" value="SBP_1_CS"/>
</dbReference>
<dbReference type="PANTHER" id="PTHR43649:SF12">
    <property type="entry name" value="DIACETYLCHITOBIOSE BINDING PROTEIN DASA"/>
    <property type="match status" value="1"/>
</dbReference>
<comment type="similarity">
    <text evidence="1">Belongs to the bacterial solute-binding protein 1 family.</text>
</comment>
<evidence type="ECO:0000256" key="1">
    <source>
        <dbReference type="ARBA" id="ARBA00008520"/>
    </source>
</evidence>
<organism evidence="4 5">
    <name type="scientific">Eubacterium oxidoreducens</name>
    <dbReference type="NCBI Taxonomy" id="1732"/>
    <lineage>
        <taxon>Bacteria</taxon>
        <taxon>Bacillati</taxon>
        <taxon>Bacillota</taxon>
        <taxon>Clostridia</taxon>
        <taxon>Eubacteriales</taxon>
        <taxon>Eubacteriaceae</taxon>
        <taxon>Eubacterium</taxon>
    </lineage>
</organism>
<keyword evidence="2" id="KW-0813">Transport</keyword>
<dbReference type="Pfam" id="PF01547">
    <property type="entry name" value="SBP_bac_1"/>
    <property type="match status" value="1"/>
</dbReference>
<protein>
    <submittedName>
        <fullName evidence="4">Raffinose/stachyose/melibiose transport system substrate-binding protein</fullName>
    </submittedName>
</protein>
<dbReference type="OrthoDB" id="9798191at2"/>
<dbReference type="STRING" id="1732.SAMN02910417_01189"/>
<sequence>MKKEFIKTSYGIILILAFALLLLCLYLFGKPKSETLKEEQKVTELTLVYAYQNAMWDSAIEQAVTDFEESNPDVKIVAEVNYGDSVYEKILNKLIARNELGDIVQVKAPQSYVKNGIFGVIPEEVTKLISEENLYKVGEDTYAVGIVNTTSGIMYNKQIFEKYNLSEPTTYEEFLECCEVLKSHHITPIGIGGSDLWHMEFWINYYMRTCILSQNENWLSDCSEGSVAWTDSNITHMLSQLKTLFDKGYVNSDWLSTTDGSLPYLLSEGETAMAMTGPWVTAEVTALADSTSWGWFYLPDEDGQVYIGENRDTFFAISKDCQLDEEKLEAASRFLTYFYSTDNYEQVLDGITSFSTTVESISYEQDEFQTDVVDSFYGEEKHITGYVGDMDTPEGFENEMLSLIQKMLQGENSIQKTQKQLQQCWEKYQSAGEDDDEEN</sequence>
<evidence type="ECO:0000256" key="3">
    <source>
        <dbReference type="ARBA" id="ARBA00022729"/>
    </source>
</evidence>